<dbReference type="PANTHER" id="PTHR15592">
    <property type="entry name" value="MATRIN 3/NUCLEAR PROTEIN 220-RELATED"/>
    <property type="match status" value="1"/>
</dbReference>
<dbReference type="EMBL" id="GL349509">
    <property type="protein sequence ID" value="KNC55920.1"/>
    <property type="molecule type" value="Genomic_DNA"/>
</dbReference>
<dbReference type="AlphaFoldDB" id="A0A0L0DUH1"/>
<proteinExistence type="predicted"/>
<evidence type="ECO:0000256" key="2">
    <source>
        <dbReference type="SAM" id="MobiDB-lite"/>
    </source>
</evidence>
<dbReference type="InterPro" id="IPR035979">
    <property type="entry name" value="RBD_domain_sf"/>
</dbReference>
<dbReference type="SUPFAM" id="SSF54928">
    <property type="entry name" value="RNA-binding domain, RBD"/>
    <property type="match status" value="3"/>
</dbReference>
<dbReference type="Proteomes" id="UP000054408">
    <property type="component" value="Unassembled WGS sequence"/>
</dbReference>
<dbReference type="STRING" id="461836.A0A0L0DUH1"/>
<dbReference type="RefSeq" id="XP_013752738.1">
    <property type="nucleotide sequence ID" value="XM_013897284.1"/>
</dbReference>
<feature type="domain" description="RRM" evidence="3">
    <location>
        <begin position="280"/>
        <end position="352"/>
    </location>
</feature>
<dbReference type="InterPro" id="IPR012677">
    <property type="entry name" value="Nucleotide-bd_a/b_plait_sf"/>
</dbReference>
<feature type="region of interest" description="Disordered" evidence="2">
    <location>
        <begin position="1"/>
        <end position="73"/>
    </location>
</feature>
<evidence type="ECO:0000256" key="1">
    <source>
        <dbReference type="PROSITE-ProRule" id="PRU00176"/>
    </source>
</evidence>
<dbReference type="CDD" id="cd12421">
    <property type="entry name" value="RRM1_PTBP1_hnRNPL_like"/>
    <property type="match status" value="1"/>
</dbReference>
<accession>A0A0L0DUH1</accession>
<dbReference type="OrthoDB" id="296632at2759"/>
<dbReference type="eggNOG" id="KOG1190">
    <property type="taxonomic scope" value="Eukaryota"/>
</dbReference>
<dbReference type="PROSITE" id="PS50102">
    <property type="entry name" value="RRM"/>
    <property type="match status" value="1"/>
</dbReference>
<sequence length="440" mass="46407">MSAFRRKVAITTPDGSQVALPGRAAEAANWRDKIARPPTRPSRTTTHRARKTKPQNAPKKGKGKGRGKGKTAHGPVLHVRNVTADVSEADLLSLVLFCGTVVKSLIMRSRNQALLEMENATQAAAVVARYAGQPAKVRGRSLWFQHSSHARLNESSADKPKFKSAAKSLSRVLLVSVLGLPQDASAVTADALRAAFAPFSASPEKIVVFDNGAVTKALVQMPSADAAAAAVDRMQNTPLAPADPRAPGVLDLQFSKKQQTLTLKFDTQFSQSETASSTPGTILIHNLTSSRHSLDALFNLFSSYGNITNISLLDGGAALVTFSSVNAVAAATAALDGATLFDDALAVTPEPEPSAHTDALLRGCSYADSPLNRFRSTHGNNAKHPELVDLLTRVAGPPLAVNVFKSRTKRQALVDMPSVAAAIDALASLHGALVHAPLPP</sequence>
<feature type="compositionally biased region" description="Basic residues" evidence="2">
    <location>
        <begin position="45"/>
        <end position="71"/>
    </location>
</feature>
<keyword evidence="1" id="KW-0694">RNA-binding</keyword>
<dbReference type="SMART" id="SM00360">
    <property type="entry name" value="RRM"/>
    <property type="match status" value="2"/>
</dbReference>
<dbReference type="Pfam" id="PF13893">
    <property type="entry name" value="RRM_5"/>
    <property type="match status" value="3"/>
</dbReference>
<dbReference type="Gene3D" id="3.30.70.330">
    <property type="match status" value="3"/>
</dbReference>
<keyword evidence="5" id="KW-1185">Reference proteome</keyword>
<evidence type="ECO:0000259" key="3">
    <source>
        <dbReference type="PROSITE" id="PS50102"/>
    </source>
</evidence>
<name>A0A0L0DUH1_THETB</name>
<protein>
    <recommendedName>
        <fullName evidence="3">RRM domain-containing protein</fullName>
    </recommendedName>
</protein>
<reference evidence="4 5" key="1">
    <citation type="submission" date="2010-05" db="EMBL/GenBank/DDBJ databases">
        <title>The Genome Sequence of Thecamonas trahens ATCC 50062.</title>
        <authorList>
            <consortium name="The Broad Institute Genome Sequencing Platform"/>
            <person name="Russ C."/>
            <person name="Cuomo C."/>
            <person name="Shea T."/>
            <person name="Young S.K."/>
            <person name="Zeng Q."/>
            <person name="Koehrsen M."/>
            <person name="Haas B."/>
            <person name="Borodovsky M."/>
            <person name="Guigo R."/>
            <person name="Alvarado L."/>
            <person name="Berlin A."/>
            <person name="Bochicchio J."/>
            <person name="Borenstein D."/>
            <person name="Chapman S."/>
            <person name="Chen Z."/>
            <person name="Freedman E."/>
            <person name="Gellesch M."/>
            <person name="Goldberg J."/>
            <person name="Griggs A."/>
            <person name="Gujja S."/>
            <person name="Heilman E."/>
            <person name="Heiman D."/>
            <person name="Hepburn T."/>
            <person name="Howarth C."/>
            <person name="Jen D."/>
            <person name="Larson L."/>
            <person name="Mehta T."/>
            <person name="Park D."/>
            <person name="Pearson M."/>
            <person name="Roberts A."/>
            <person name="Saif S."/>
            <person name="Shenoy N."/>
            <person name="Sisk P."/>
            <person name="Stolte C."/>
            <person name="Sykes S."/>
            <person name="Thomson T."/>
            <person name="Walk T."/>
            <person name="White J."/>
            <person name="Yandava C."/>
            <person name="Burger G."/>
            <person name="Gray M.W."/>
            <person name="Holland P.W.H."/>
            <person name="King N."/>
            <person name="Lang F.B.F."/>
            <person name="Roger A.J."/>
            <person name="Ruiz-Trillo I."/>
            <person name="Lander E."/>
            <person name="Nusbaum C."/>
        </authorList>
    </citation>
    <scope>NUCLEOTIDE SEQUENCE [LARGE SCALE GENOMIC DNA]</scope>
    <source>
        <strain evidence="4 5">ATCC 50062</strain>
    </source>
</reference>
<evidence type="ECO:0000313" key="4">
    <source>
        <dbReference type="EMBL" id="KNC55920.1"/>
    </source>
</evidence>
<gene>
    <name evidence="4" type="ORF">AMSG_11387</name>
</gene>
<dbReference type="InterPro" id="IPR000504">
    <property type="entry name" value="RRM_dom"/>
</dbReference>
<dbReference type="GO" id="GO:0003723">
    <property type="term" value="F:RNA binding"/>
    <property type="evidence" value="ECO:0007669"/>
    <property type="project" value="UniProtKB-UniRule"/>
</dbReference>
<organism evidence="4 5">
    <name type="scientific">Thecamonas trahens ATCC 50062</name>
    <dbReference type="NCBI Taxonomy" id="461836"/>
    <lineage>
        <taxon>Eukaryota</taxon>
        <taxon>Apusozoa</taxon>
        <taxon>Apusomonadida</taxon>
        <taxon>Apusomonadidae</taxon>
        <taxon>Thecamonas</taxon>
    </lineage>
</organism>
<evidence type="ECO:0000313" key="5">
    <source>
        <dbReference type="Proteomes" id="UP000054408"/>
    </source>
</evidence>
<dbReference type="GeneID" id="25569361"/>